<feature type="transmembrane region" description="Helical" evidence="2">
    <location>
        <begin position="272"/>
        <end position="295"/>
    </location>
</feature>
<proteinExistence type="predicted"/>
<feature type="transmembrane region" description="Helical" evidence="2">
    <location>
        <begin position="137"/>
        <end position="159"/>
    </location>
</feature>
<keyword evidence="4" id="KW-1185">Reference proteome</keyword>
<dbReference type="eggNOG" id="ENOG5032TYF">
    <property type="taxonomic scope" value="Bacteria"/>
</dbReference>
<dbReference type="HOGENOM" id="CLU_059178_0_0_6"/>
<keyword evidence="2" id="KW-1133">Transmembrane helix</keyword>
<keyword evidence="2" id="KW-0472">Membrane</keyword>
<protein>
    <recommendedName>
        <fullName evidence="5">Transmembrane protein</fullName>
    </recommendedName>
</protein>
<gene>
    <name evidence="3" type="ordered locus">Nwat_1205</name>
</gene>
<name>D8K5G0_NITWC</name>
<dbReference type="EMBL" id="CP002086">
    <property type="protein sequence ID" value="ADJ28137.1"/>
    <property type="molecule type" value="Genomic_DNA"/>
</dbReference>
<organism evidence="3 4">
    <name type="scientific">Nitrosococcus watsoni (strain C-113)</name>
    <dbReference type="NCBI Taxonomy" id="105559"/>
    <lineage>
        <taxon>Bacteria</taxon>
        <taxon>Pseudomonadati</taxon>
        <taxon>Pseudomonadota</taxon>
        <taxon>Gammaproteobacteria</taxon>
        <taxon>Chromatiales</taxon>
        <taxon>Chromatiaceae</taxon>
        <taxon>Nitrosococcus</taxon>
    </lineage>
</organism>
<feature type="compositionally biased region" description="Basic residues" evidence="1">
    <location>
        <begin position="1"/>
        <end position="11"/>
    </location>
</feature>
<evidence type="ECO:0000313" key="3">
    <source>
        <dbReference type="EMBL" id="ADJ28137.1"/>
    </source>
</evidence>
<dbReference type="OrthoDB" id="5293851at2"/>
<dbReference type="RefSeq" id="WP_013220237.1">
    <property type="nucleotide sequence ID" value="NC_014315.1"/>
</dbReference>
<reference evidence="3 4" key="1">
    <citation type="submission" date="2010-06" db="EMBL/GenBank/DDBJ databases">
        <title>Complete sequence of chromosome of Nitrosococcus watsoni C-113.</title>
        <authorList>
            <consortium name="US DOE Joint Genome Institute"/>
            <person name="Lucas S."/>
            <person name="Copeland A."/>
            <person name="Lapidus A."/>
            <person name="Cheng J.-F."/>
            <person name="Bruce D."/>
            <person name="Goodwin L."/>
            <person name="Pitluck S."/>
            <person name="Malfatti S.A."/>
            <person name="Chain P.S.G."/>
            <person name="Land M."/>
            <person name="Hauser L."/>
            <person name="Kyrpides N."/>
            <person name="Ivanova N."/>
            <person name="Cambell M.A."/>
            <person name="Heidelberg J.F."/>
            <person name="Klotz M.G."/>
            <person name="Woyke T."/>
        </authorList>
    </citation>
    <scope>NUCLEOTIDE SEQUENCE [LARGE SCALE GENOMIC DNA]</scope>
    <source>
        <strain evidence="3 4">C-113</strain>
    </source>
</reference>
<dbReference type="KEGG" id="nwa:Nwat_1205"/>
<keyword evidence="2" id="KW-0812">Transmembrane</keyword>
<feature type="region of interest" description="Disordered" evidence="1">
    <location>
        <begin position="1"/>
        <end position="21"/>
    </location>
</feature>
<evidence type="ECO:0000256" key="2">
    <source>
        <dbReference type="SAM" id="Phobius"/>
    </source>
</evidence>
<dbReference type="STRING" id="105559.Nwat_1205"/>
<feature type="transmembrane region" description="Helical" evidence="2">
    <location>
        <begin position="171"/>
        <end position="191"/>
    </location>
</feature>
<evidence type="ECO:0000313" key="4">
    <source>
        <dbReference type="Proteomes" id="UP000000393"/>
    </source>
</evidence>
<sequence length="302" mass="34150">MTAIKKRRRKPNGGQPERSAGKAVADQRVFLKKLALTTLLLGLVALAWLGTLSQYGEDYIDRVFTQALTTFAVARALNGVISVAQGTKLAVEPAGVGANFALGEVLDPINDLIERFSWVMLASTTALGLQKLLLEMAGWWGIRIFLLGSTLLFMVCMWWPSRIYGQFSPWVTQLLLTALLLNFAVPTVTFFSDQVFEDFIREKQQISMNALEQESQEFKRIEESLPTEKARIKEQTWREKLSQLMGGMRESLDFEAEIQRLKVKSEEIAEHVIALIVVFVLQTIILPLLLIWLLLRAIRIIQ</sequence>
<dbReference type="AlphaFoldDB" id="D8K5G0"/>
<accession>D8K5G0</accession>
<dbReference type="Proteomes" id="UP000000393">
    <property type="component" value="Chromosome"/>
</dbReference>
<evidence type="ECO:0000256" key="1">
    <source>
        <dbReference type="SAM" id="MobiDB-lite"/>
    </source>
</evidence>
<evidence type="ECO:0008006" key="5">
    <source>
        <dbReference type="Google" id="ProtNLM"/>
    </source>
</evidence>
<feature type="transmembrane region" description="Helical" evidence="2">
    <location>
        <begin position="34"/>
        <end position="55"/>
    </location>
</feature>